<gene>
    <name evidence="1" type="ORF">HMPREF9445_03043</name>
</gene>
<dbReference type="Proteomes" id="UP000010321">
    <property type="component" value="Unassembled WGS sequence"/>
</dbReference>
<evidence type="ECO:0000313" key="1">
    <source>
        <dbReference type="EMBL" id="EGF49671.1"/>
    </source>
</evidence>
<organism evidence="1 2">
    <name type="scientific">Bacteroides clarus YIT 12056</name>
    <dbReference type="NCBI Taxonomy" id="762984"/>
    <lineage>
        <taxon>Bacteria</taxon>
        <taxon>Pseudomonadati</taxon>
        <taxon>Bacteroidota</taxon>
        <taxon>Bacteroidia</taxon>
        <taxon>Bacteroidales</taxon>
        <taxon>Bacteroidaceae</taxon>
        <taxon>Bacteroides</taxon>
    </lineage>
</organism>
<evidence type="ECO:0000313" key="2">
    <source>
        <dbReference type="Proteomes" id="UP000010321"/>
    </source>
</evidence>
<reference evidence="1 2" key="1">
    <citation type="submission" date="2011-02" db="EMBL/GenBank/DDBJ databases">
        <authorList>
            <person name="Weinstock G."/>
            <person name="Sodergren E."/>
            <person name="Clifton S."/>
            <person name="Fulton L."/>
            <person name="Fulton B."/>
            <person name="Courtney L."/>
            <person name="Fronick C."/>
            <person name="Harrison M."/>
            <person name="Strong C."/>
            <person name="Farmer C."/>
            <person name="Delahaunty K."/>
            <person name="Markovic C."/>
            <person name="Hall O."/>
            <person name="Minx P."/>
            <person name="Tomlinson C."/>
            <person name="Mitreva M."/>
            <person name="Hou S."/>
            <person name="Chen J."/>
            <person name="Wollam A."/>
            <person name="Pepin K.H."/>
            <person name="Johnson M."/>
            <person name="Bhonagiri V."/>
            <person name="Zhang X."/>
            <person name="Suruliraj S."/>
            <person name="Warren W."/>
            <person name="Chinwalla A."/>
            <person name="Mardis E.R."/>
            <person name="Wilson R.K."/>
        </authorList>
    </citation>
    <scope>NUCLEOTIDE SEQUENCE [LARGE SCALE GENOMIC DNA]</scope>
    <source>
        <strain evidence="1 2">YIT 12056</strain>
    </source>
</reference>
<dbReference type="EMBL" id="AFBM01000031">
    <property type="protein sequence ID" value="EGF49671.1"/>
    <property type="molecule type" value="Genomic_DNA"/>
</dbReference>
<accession>A0ABP2KMX7</accession>
<proteinExistence type="predicted"/>
<keyword evidence="2" id="KW-1185">Reference proteome</keyword>
<name>A0ABP2KMX7_9BACE</name>
<sequence length="109" mass="12881">MSNSQKHKRLSDRLPDSYPTEIFIDFILTQGYTVVEDAPTYTIVKNEKTGFTEKIHESERDLSLFQIETVLSDMKIPIKAFKEFLHEMELKTKESIDFFIDHSFVKFKK</sequence>
<comment type="caution">
    <text evidence="1">The sequence shown here is derived from an EMBL/GenBank/DDBJ whole genome shotgun (WGS) entry which is preliminary data.</text>
</comment>
<protein>
    <submittedName>
        <fullName evidence="1">Conserved domain protein</fullName>
    </submittedName>
</protein>